<organism evidence="2 3">
    <name type="scientific">Gregarina niphandrodes</name>
    <name type="common">Septate eugregarine</name>
    <dbReference type="NCBI Taxonomy" id="110365"/>
    <lineage>
        <taxon>Eukaryota</taxon>
        <taxon>Sar</taxon>
        <taxon>Alveolata</taxon>
        <taxon>Apicomplexa</taxon>
        <taxon>Conoidasida</taxon>
        <taxon>Gregarinasina</taxon>
        <taxon>Eugregarinorida</taxon>
        <taxon>Gregarinidae</taxon>
        <taxon>Gregarina</taxon>
    </lineage>
</organism>
<evidence type="ECO:0000313" key="2">
    <source>
        <dbReference type="EMBL" id="EZG72383.1"/>
    </source>
</evidence>
<dbReference type="VEuPathDB" id="CryptoDB:GNI_051260"/>
<reference evidence="2" key="1">
    <citation type="submission" date="2013-12" db="EMBL/GenBank/DDBJ databases">
        <authorList>
            <person name="Omoto C.K."/>
            <person name="Sibley D."/>
            <person name="Venepally P."/>
            <person name="Hadjithomas M."/>
            <person name="Karamycheva S."/>
            <person name="Brunk B."/>
            <person name="Roos D."/>
            <person name="Caler E."/>
            <person name="Lorenzi H."/>
        </authorList>
    </citation>
    <scope>NUCLEOTIDE SEQUENCE</scope>
</reference>
<evidence type="ECO:0000256" key="1">
    <source>
        <dbReference type="SAM" id="MobiDB-lite"/>
    </source>
</evidence>
<proteinExistence type="predicted"/>
<name>A0A023B9C3_GRENI</name>
<dbReference type="EMBL" id="AFNH02000391">
    <property type="protein sequence ID" value="EZG72383.1"/>
    <property type="molecule type" value="Genomic_DNA"/>
</dbReference>
<sequence>MGLENLCLEPEKKISFDLPILAVKRWREYTFIYTIGHKLYVMVNEAVTMTLDLLSEPLVREAGIESSLFHAMDGGQREPQVNITVVDEPEQTFSLVLQCEIGVFVKLGFALGTLYGERYEKNISREVISQEVMSLPSKFLPNLPDVTSVDDMSVLSSDDDEDELDPEVMELMTTCECQHNKRIMHATESIPISQKYHVHPVSKSILISSQMTPTELSIRFTDSFCFDWNKMSRNIPRALDDLIVTDWRVSSTEPSTWDFTMLNGHQGYILSATNFNQCYIQMTRIQKTTKGWTSIIHRTIHHLPIYTHTLHANGVVSPHSIRFFDKSLVIVLCPETYFKNVCAHDSAQNCSPENSGSNIDQLDPSLLATILPESSTPDLLTESPSHAVAEKSSPQDLEHYYKCVLEQYAGEGINFRNCRLIASGSRVVFYQTRGLSPVSLAPGIIQFREKRSGNDMQHYLLSVQNAKGEVAHQRLLLSTEPIIHLRWCPKHLVDQLLRAEDRSTLRSLDLDLREATEFIKAVDLYNDDDAAVATDDGEQAQMTAFIKAELETKTVPNFLADPEDDPLVGNPLRSPDSFLLHTEKPIVWIQPIDGTGFQSILYTERPTHPISDHGNTPTSLPTTSFATPSPRQLDPARYGYFDCRTLVGNKLGLATSPNDCHNVGNITWGWFLEECHILCLAAHDVNAVAIGRTMLFDAESGAIDVILANPLDDVGNLELDNFTLALYAVGPNTVAQVTPNTINLCRATRDASHELAFVTVTTLDLFEDINCVKIATKAHFSKLENQPLGDQLMVTVTLDDGCCRLFRVAENEVTEITRETPQVFYCIHSADPLQDTAMAAEGCDSAVTVTRPLEREAVKQYISQQTDSTVLCRWMWTAQAALLGDPATEDASGTRTEVDQPTEAGLPGGKALAPASGDAGKAPRLLHVAASRSGEALLAVTASRVFLYRRECVAAGPPRWVQLPLLDAETRALGDQCRDQGPDQDLDEDLEEGRLELEESTLLTSHCRCGGCVEDQCFSVRLRGVVLVVTCVARGQWRLFTVDARVCLIGGARWLLDTQTGVVGPALLLGCPFAAFRFHGALLQAALPLPGEARWEALTCAVRDAGPVLGDASAPLGDVSLGEASVPLGEASGETASETSLEKSPAPLEESPVPAEKAIGEVVSRVCGVEAVLREVQDGGRPLEETLPRWQDAWTSWRAARLSRRAWVRRLGGFWLEPHERVVATHRVTVADEQFVCLGTVPISGGLRPPTGRVLVFPEVACSSAPGVPEGEGVPYAMNVVGGVVAMGSVMFREKTLLWFAAGCRLYVRELHGGVLKGGTFVGTLSPVTFVAVLKEQYFLLATASHGLTFAALRLATNRRNPASGSTQFLPLTLVLLARNMPAPHSRLATNVCGFLTRGPKVFQIAGDLAGTIRLNAFLPPHNFEANGQELIGERPPGHILGEHAAKEHAPGQHAGGHVHAAGGQVADHGEPGDGQPGQGRPGQNLGGQSLDEEEARPSLASLDWLRLREREQLPVGERFLSVLQLDEKLVFVTVYGNMYQLSLPLSGG</sequence>
<accession>A0A023B9C3</accession>
<evidence type="ECO:0000313" key="3">
    <source>
        <dbReference type="Proteomes" id="UP000019763"/>
    </source>
</evidence>
<feature type="region of interest" description="Disordered" evidence="1">
    <location>
        <begin position="887"/>
        <end position="917"/>
    </location>
</feature>
<protein>
    <submittedName>
        <fullName evidence="2">Uncharacterized protein</fullName>
    </submittedName>
</protein>
<dbReference type="Proteomes" id="UP000019763">
    <property type="component" value="Unassembled WGS sequence"/>
</dbReference>
<feature type="region of interest" description="Disordered" evidence="1">
    <location>
        <begin position="1131"/>
        <end position="1152"/>
    </location>
</feature>
<dbReference type="RefSeq" id="XP_011129781.1">
    <property type="nucleotide sequence ID" value="XM_011131479.1"/>
</dbReference>
<comment type="caution">
    <text evidence="2">The sequence shown here is derived from an EMBL/GenBank/DDBJ whole genome shotgun (WGS) entry which is preliminary data.</text>
</comment>
<keyword evidence="3" id="KW-1185">Reference proteome</keyword>
<dbReference type="GeneID" id="22911903"/>
<gene>
    <name evidence="2" type="ORF">GNI_051260</name>
</gene>
<feature type="compositionally biased region" description="Low complexity" evidence="1">
    <location>
        <begin position="1452"/>
        <end position="1467"/>
    </location>
</feature>
<feature type="region of interest" description="Disordered" evidence="1">
    <location>
        <begin position="1448"/>
        <end position="1495"/>
    </location>
</feature>